<feature type="compositionally biased region" description="Basic and acidic residues" evidence="1">
    <location>
        <begin position="96"/>
        <end position="136"/>
    </location>
</feature>
<evidence type="ECO:0000256" key="1">
    <source>
        <dbReference type="SAM" id="MobiDB-lite"/>
    </source>
</evidence>
<accession>A0A9W7F1K0</accession>
<name>A0A9W7F1K0_9STRA</name>
<comment type="caution">
    <text evidence="2">The sequence shown here is derived from an EMBL/GenBank/DDBJ whole genome shotgun (WGS) entry which is preliminary data.</text>
</comment>
<gene>
    <name evidence="2" type="ORF">TrVE_jg1205</name>
</gene>
<dbReference type="Proteomes" id="UP001165160">
    <property type="component" value="Unassembled WGS sequence"/>
</dbReference>
<dbReference type="Pfam" id="PF14777">
    <property type="entry name" value="BBIP10"/>
    <property type="match status" value="1"/>
</dbReference>
<feature type="region of interest" description="Disordered" evidence="1">
    <location>
        <begin position="1"/>
        <end position="152"/>
    </location>
</feature>
<dbReference type="AlphaFoldDB" id="A0A9W7F1K0"/>
<evidence type="ECO:0000313" key="2">
    <source>
        <dbReference type="EMBL" id="GMH98177.1"/>
    </source>
</evidence>
<protein>
    <submittedName>
        <fullName evidence="2">Uncharacterized protein</fullName>
    </submittedName>
</protein>
<feature type="compositionally biased region" description="Basic and acidic residues" evidence="1">
    <location>
        <begin position="14"/>
        <end position="25"/>
    </location>
</feature>
<evidence type="ECO:0000313" key="3">
    <source>
        <dbReference type="Proteomes" id="UP001165160"/>
    </source>
</evidence>
<sequence length="200" mass="21803">MERRRSSVDANAVDEAKGQETEKTRRLSSVPNNLSPEERAQLDQAMTMASIKHHTKTEDTGISKVGRRRSNPGKRGPPPSPGVSRGVVGQGGGGATKDDGEAVGADESRDYYDGSADSKETHGNEDGGHDQSQEGKEDGEEESEEPQPRRIMEVVKSAGLVFSEKGEHQFVLSKPKIMPIKSKEMEKLEAKLAEEMEDNE</sequence>
<dbReference type="GO" id="GO:0060271">
    <property type="term" value="P:cilium assembly"/>
    <property type="evidence" value="ECO:0007669"/>
    <property type="project" value="InterPro"/>
</dbReference>
<dbReference type="EMBL" id="BRXX01000212">
    <property type="protein sequence ID" value="GMH98177.1"/>
    <property type="molecule type" value="Genomic_DNA"/>
</dbReference>
<reference evidence="3" key="1">
    <citation type="journal article" date="2023" name="Commun. Biol.">
        <title>Genome analysis of Parmales, the sister group of diatoms, reveals the evolutionary specialization of diatoms from phago-mixotrophs to photoautotrophs.</title>
        <authorList>
            <person name="Ban H."/>
            <person name="Sato S."/>
            <person name="Yoshikawa S."/>
            <person name="Yamada K."/>
            <person name="Nakamura Y."/>
            <person name="Ichinomiya M."/>
            <person name="Sato N."/>
            <person name="Blanc-Mathieu R."/>
            <person name="Endo H."/>
            <person name="Kuwata A."/>
            <person name="Ogata H."/>
        </authorList>
    </citation>
    <scope>NUCLEOTIDE SEQUENCE [LARGE SCALE GENOMIC DNA]</scope>
    <source>
        <strain evidence="3">NIES 3699</strain>
    </source>
</reference>
<proteinExistence type="predicted"/>
<dbReference type="GO" id="GO:0034464">
    <property type="term" value="C:BBSome"/>
    <property type="evidence" value="ECO:0007669"/>
    <property type="project" value="InterPro"/>
</dbReference>
<organism evidence="2 3">
    <name type="scientific">Triparma verrucosa</name>
    <dbReference type="NCBI Taxonomy" id="1606542"/>
    <lineage>
        <taxon>Eukaryota</taxon>
        <taxon>Sar</taxon>
        <taxon>Stramenopiles</taxon>
        <taxon>Ochrophyta</taxon>
        <taxon>Bolidophyceae</taxon>
        <taxon>Parmales</taxon>
        <taxon>Triparmaceae</taxon>
        <taxon>Triparma</taxon>
    </lineage>
</organism>
<dbReference type="InterPro" id="IPR028233">
    <property type="entry name" value="BBIP10"/>
</dbReference>
<keyword evidence="3" id="KW-1185">Reference proteome</keyword>